<evidence type="ECO:0000259" key="4">
    <source>
        <dbReference type="PROSITE" id="PS50886"/>
    </source>
</evidence>
<dbReference type="PANTHER" id="PTHR11586">
    <property type="entry name" value="TRNA-AMINOACYLATION COFACTOR ARC1 FAMILY MEMBER"/>
    <property type="match status" value="1"/>
</dbReference>
<dbReference type="PANTHER" id="PTHR11586:SF37">
    <property type="entry name" value="TRNA-BINDING DOMAIN-CONTAINING PROTEIN"/>
    <property type="match status" value="1"/>
</dbReference>
<sequence length="163" mass="17748">MIAIRSLLNKNAPIYSLVRNYASCCGGGNKMPQAPGEIELDDFFKVDLRVAEVLKAEHIEGAKKLIKFQLLLGKKKNTITDANGNTQTEETPDIRTVYSGIKKYYPNPETLVGKNVIMVANLKPKANKFGISEGMVLCASDDDSTKVLLATTDVGSEPGMKVL</sequence>
<evidence type="ECO:0000256" key="3">
    <source>
        <dbReference type="PROSITE-ProRule" id="PRU00209"/>
    </source>
</evidence>
<reference evidence="5 6" key="1">
    <citation type="submission" date="2015-12" db="EMBL/GenBank/DDBJ databases">
        <title>Dictyostelia acquired genes for synthesis and detection of signals that induce cell-type specialization by lateral gene transfer from prokaryotes.</title>
        <authorList>
            <person name="Gloeckner G."/>
            <person name="Schaap P."/>
        </authorList>
    </citation>
    <scope>NUCLEOTIDE SEQUENCE [LARGE SCALE GENOMIC DNA]</scope>
    <source>
        <strain evidence="5 6">TK</strain>
    </source>
</reference>
<keyword evidence="2 3" id="KW-0694">RNA-binding</keyword>
<dbReference type="InterPro" id="IPR051270">
    <property type="entry name" value="Tyrosine-tRNA_ligase_regulator"/>
</dbReference>
<dbReference type="Gene3D" id="2.40.50.140">
    <property type="entry name" value="Nucleic acid-binding proteins"/>
    <property type="match status" value="1"/>
</dbReference>
<dbReference type="GO" id="GO:0004812">
    <property type="term" value="F:aminoacyl-tRNA ligase activity"/>
    <property type="evidence" value="ECO:0007669"/>
    <property type="project" value="UniProtKB-KW"/>
</dbReference>
<evidence type="ECO:0000313" key="5">
    <source>
        <dbReference type="EMBL" id="KYQ88454.1"/>
    </source>
</evidence>
<dbReference type="InterPro" id="IPR002547">
    <property type="entry name" value="tRNA-bd_dom"/>
</dbReference>
<organism evidence="5 6">
    <name type="scientific">Tieghemostelium lacteum</name>
    <name type="common">Slime mold</name>
    <name type="synonym">Dictyostelium lacteum</name>
    <dbReference type="NCBI Taxonomy" id="361077"/>
    <lineage>
        <taxon>Eukaryota</taxon>
        <taxon>Amoebozoa</taxon>
        <taxon>Evosea</taxon>
        <taxon>Eumycetozoa</taxon>
        <taxon>Dictyostelia</taxon>
        <taxon>Dictyosteliales</taxon>
        <taxon>Raperosteliaceae</taxon>
        <taxon>Tieghemostelium</taxon>
    </lineage>
</organism>
<keyword evidence="5" id="KW-0030">Aminoacyl-tRNA synthetase</keyword>
<dbReference type="InParanoid" id="A0A151Z3S7"/>
<comment type="caution">
    <text evidence="5">The sequence shown here is derived from an EMBL/GenBank/DDBJ whole genome shotgun (WGS) entry which is preliminary data.</text>
</comment>
<dbReference type="OrthoDB" id="19141at2759"/>
<evidence type="ECO:0000256" key="2">
    <source>
        <dbReference type="ARBA" id="ARBA00022884"/>
    </source>
</evidence>
<name>A0A151Z3S7_TIELA</name>
<evidence type="ECO:0000256" key="1">
    <source>
        <dbReference type="ARBA" id="ARBA00022555"/>
    </source>
</evidence>
<dbReference type="EMBL" id="LODT01000051">
    <property type="protein sequence ID" value="KYQ88454.1"/>
    <property type="molecule type" value="Genomic_DNA"/>
</dbReference>
<dbReference type="Pfam" id="PF01588">
    <property type="entry name" value="tRNA_bind"/>
    <property type="match status" value="1"/>
</dbReference>
<dbReference type="GO" id="GO:0000049">
    <property type="term" value="F:tRNA binding"/>
    <property type="evidence" value="ECO:0007669"/>
    <property type="project" value="UniProtKB-UniRule"/>
</dbReference>
<accession>A0A151Z3S7</accession>
<proteinExistence type="predicted"/>
<dbReference type="SUPFAM" id="SSF50249">
    <property type="entry name" value="Nucleic acid-binding proteins"/>
    <property type="match status" value="1"/>
</dbReference>
<dbReference type="PROSITE" id="PS50886">
    <property type="entry name" value="TRBD"/>
    <property type="match status" value="1"/>
</dbReference>
<dbReference type="Proteomes" id="UP000076078">
    <property type="component" value="Unassembled WGS sequence"/>
</dbReference>
<evidence type="ECO:0000313" key="6">
    <source>
        <dbReference type="Proteomes" id="UP000076078"/>
    </source>
</evidence>
<keyword evidence="6" id="KW-1185">Reference proteome</keyword>
<dbReference type="STRING" id="361077.A0A151Z3S7"/>
<dbReference type="InterPro" id="IPR012340">
    <property type="entry name" value="NA-bd_OB-fold"/>
</dbReference>
<gene>
    <name evidence="5" type="ORF">DLAC_11162</name>
</gene>
<keyword evidence="1 3" id="KW-0820">tRNA-binding</keyword>
<protein>
    <submittedName>
        <fullName evidence="5">Methionyl-trna synthetase beta subunit</fullName>
    </submittedName>
</protein>
<dbReference type="AlphaFoldDB" id="A0A151Z3S7"/>
<keyword evidence="5" id="KW-0436">Ligase</keyword>
<feature type="domain" description="TRNA-binding" evidence="4">
    <location>
        <begin position="42"/>
        <end position="163"/>
    </location>
</feature>